<keyword evidence="1" id="KW-1133">Transmembrane helix</keyword>
<dbReference type="Proteomes" id="UP001501081">
    <property type="component" value="Unassembled WGS sequence"/>
</dbReference>
<gene>
    <name evidence="2" type="ORF">GCM10022246_21750</name>
</gene>
<keyword evidence="1" id="KW-0472">Membrane</keyword>
<protein>
    <recommendedName>
        <fullName evidence="4">Redox-active disulfide protein 2</fullName>
    </recommendedName>
</protein>
<accession>A0ABP7PNK3</accession>
<dbReference type="EMBL" id="BAABAK010000010">
    <property type="protein sequence ID" value="GAA3968662.1"/>
    <property type="molecule type" value="Genomic_DNA"/>
</dbReference>
<dbReference type="RefSeq" id="WP_316756327.1">
    <property type="nucleotide sequence ID" value="NZ_BAABAK010000010.1"/>
</dbReference>
<name>A0ABP7PNK3_9SPHI</name>
<feature type="transmembrane region" description="Helical" evidence="1">
    <location>
        <begin position="20"/>
        <end position="42"/>
    </location>
</feature>
<keyword evidence="1" id="KW-0812">Transmembrane</keyword>
<sequence>MKNNLSDQSLEFLIKQRNLLKGVAIGFGIVLLLAFGIFAYVAIEKKNFALLAIFPASMITMLPILLRFGQINKEIKSRQTN</sequence>
<proteinExistence type="predicted"/>
<organism evidence="2 3">
    <name type="scientific">Pedobacter ginsengiterrae</name>
    <dbReference type="NCBI Taxonomy" id="871696"/>
    <lineage>
        <taxon>Bacteria</taxon>
        <taxon>Pseudomonadati</taxon>
        <taxon>Bacteroidota</taxon>
        <taxon>Sphingobacteriia</taxon>
        <taxon>Sphingobacteriales</taxon>
        <taxon>Sphingobacteriaceae</taxon>
        <taxon>Pedobacter</taxon>
    </lineage>
</organism>
<evidence type="ECO:0000313" key="2">
    <source>
        <dbReference type="EMBL" id="GAA3968662.1"/>
    </source>
</evidence>
<evidence type="ECO:0000256" key="1">
    <source>
        <dbReference type="SAM" id="Phobius"/>
    </source>
</evidence>
<evidence type="ECO:0000313" key="3">
    <source>
        <dbReference type="Proteomes" id="UP001501081"/>
    </source>
</evidence>
<reference evidence="3" key="1">
    <citation type="journal article" date="2019" name="Int. J. Syst. Evol. Microbiol.">
        <title>The Global Catalogue of Microorganisms (GCM) 10K type strain sequencing project: providing services to taxonomists for standard genome sequencing and annotation.</title>
        <authorList>
            <consortium name="The Broad Institute Genomics Platform"/>
            <consortium name="The Broad Institute Genome Sequencing Center for Infectious Disease"/>
            <person name="Wu L."/>
            <person name="Ma J."/>
        </authorList>
    </citation>
    <scope>NUCLEOTIDE SEQUENCE [LARGE SCALE GENOMIC DNA]</scope>
    <source>
        <strain evidence="3">JCM 17338</strain>
    </source>
</reference>
<feature type="transmembrane region" description="Helical" evidence="1">
    <location>
        <begin position="48"/>
        <end position="68"/>
    </location>
</feature>
<comment type="caution">
    <text evidence="2">The sequence shown here is derived from an EMBL/GenBank/DDBJ whole genome shotgun (WGS) entry which is preliminary data.</text>
</comment>
<evidence type="ECO:0008006" key="4">
    <source>
        <dbReference type="Google" id="ProtNLM"/>
    </source>
</evidence>
<keyword evidence="3" id="KW-1185">Reference proteome</keyword>